<name>A0A4R9BH89_9MICO</name>
<evidence type="ECO:0000313" key="3">
    <source>
        <dbReference type="EMBL" id="TFD84552.1"/>
    </source>
</evidence>
<evidence type="ECO:0008006" key="5">
    <source>
        <dbReference type="Google" id="ProtNLM"/>
    </source>
</evidence>
<organism evidence="3 4">
    <name type="scientific">Cryobacterium lactosi</name>
    <dbReference type="NCBI Taxonomy" id="1259202"/>
    <lineage>
        <taxon>Bacteria</taxon>
        <taxon>Bacillati</taxon>
        <taxon>Actinomycetota</taxon>
        <taxon>Actinomycetes</taxon>
        <taxon>Micrococcales</taxon>
        <taxon>Microbacteriaceae</taxon>
        <taxon>Cryobacterium</taxon>
    </lineage>
</organism>
<evidence type="ECO:0000256" key="2">
    <source>
        <dbReference type="SAM" id="Phobius"/>
    </source>
</evidence>
<protein>
    <recommendedName>
        <fullName evidence="5">Right-handed parallel beta-helix repeat-containing protein</fullName>
    </recommendedName>
</protein>
<dbReference type="AlphaFoldDB" id="A0A4R9BH89"/>
<feature type="region of interest" description="Disordered" evidence="1">
    <location>
        <begin position="58"/>
        <end position="94"/>
    </location>
</feature>
<reference evidence="3 4" key="1">
    <citation type="submission" date="2019-03" db="EMBL/GenBank/DDBJ databases">
        <title>Genomics of glacier-inhabiting Cryobacterium strains.</title>
        <authorList>
            <person name="Liu Q."/>
            <person name="Xin Y.-H."/>
        </authorList>
    </citation>
    <scope>NUCLEOTIDE SEQUENCE [LARGE SCALE GENOMIC DNA]</scope>
    <source>
        <strain evidence="3 4">Sr59</strain>
    </source>
</reference>
<accession>A0A4R9BH89</accession>
<evidence type="ECO:0000256" key="1">
    <source>
        <dbReference type="SAM" id="MobiDB-lite"/>
    </source>
</evidence>
<keyword evidence="2" id="KW-0472">Membrane</keyword>
<feature type="transmembrane region" description="Helical" evidence="2">
    <location>
        <begin position="30"/>
        <end position="50"/>
    </location>
</feature>
<dbReference type="RefSeq" id="WP_134642420.1">
    <property type="nucleotide sequence ID" value="NZ_SOHM01000040.1"/>
</dbReference>
<feature type="compositionally biased region" description="Low complexity" evidence="1">
    <location>
        <begin position="64"/>
        <end position="75"/>
    </location>
</feature>
<evidence type="ECO:0000313" key="4">
    <source>
        <dbReference type="Proteomes" id="UP000298468"/>
    </source>
</evidence>
<keyword evidence="2" id="KW-1133">Transmembrane helix</keyword>
<keyword evidence="4" id="KW-1185">Reference proteome</keyword>
<sequence length="339" mass="35176">MGVHTMMDASDNQAGEPPGASHRALRGGRLAAVLIVVLVLAVVAGLWFMVSAGQAPRESDEGLSTSAAPEASPAPGGQDRTAFPSAETSGLPQGTVLSEYTGPCQITTPDTILDAKRVDCWPLLIAAPGVEITRSQINGFVYTAEEGNGSFSITDTDVQAGENPVTGIGDVRFTATRVHVTGGNRSVMCHLDCTIEDSYVHGQFTDATGTYHESGIRMGSNAVIRGNTIACDAPDVPPDAGCSGALTGYGDFAAIQNNVIDGNLFVAGSGGYCTYGGSTAGKPHSSETRDVRFTNNVWQRGAFGTCGYWGPITSFDSDAPGNVWSDNHWEDGAPVAPAN</sequence>
<dbReference type="InterPro" id="IPR011050">
    <property type="entry name" value="Pectin_lyase_fold/virulence"/>
</dbReference>
<proteinExistence type="predicted"/>
<feature type="region of interest" description="Disordered" evidence="1">
    <location>
        <begin position="1"/>
        <end position="23"/>
    </location>
</feature>
<keyword evidence="2" id="KW-0812">Transmembrane</keyword>
<gene>
    <name evidence="3" type="ORF">E3T61_19040</name>
</gene>
<comment type="caution">
    <text evidence="3">The sequence shown here is derived from an EMBL/GenBank/DDBJ whole genome shotgun (WGS) entry which is preliminary data.</text>
</comment>
<dbReference type="EMBL" id="SOHM01000040">
    <property type="protein sequence ID" value="TFD84552.1"/>
    <property type="molecule type" value="Genomic_DNA"/>
</dbReference>
<dbReference type="Proteomes" id="UP000298468">
    <property type="component" value="Unassembled WGS sequence"/>
</dbReference>
<dbReference type="OrthoDB" id="505641at2"/>
<dbReference type="SUPFAM" id="SSF51126">
    <property type="entry name" value="Pectin lyase-like"/>
    <property type="match status" value="1"/>
</dbReference>